<sequence length="114" mass="12776">MRELGLLSDLLSYNNVLGLYAMDGRFREAVSILKEMASACIQPDDSTFKSLGSILVKCGVPKRAVNRLQVARKKDARSGLQAWMATLSSVVGMYEDEDEDRNHDDEDYVWTVSL</sequence>
<dbReference type="PROSITE" id="PS51375">
    <property type="entry name" value="PPR"/>
    <property type="match status" value="1"/>
</dbReference>
<reference evidence="4 5" key="1">
    <citation type="journal article" date="2024" name="G3 (Bethesda)">
        <title>Genome assembly of Hibiscus sabdariffa L. provides insights into metabolisms of medicinal natural products.</title>
        <authorList>
            <person name="Kim T."/>
        </authorList>
    </citation>
    <scope>NUCLEOTIDE SEQUENCE [LARGE SCALE GENOMIC DNA]</scope>
    <source>
        <strain evidence="4">TK-2024</strain>
        <tissue evidence="4">Old leaves</tissue>
    </source>
</reference>
<dbReference type="InterPro" id="IPR002885">
    <property type="entry name" value="PPR_rpt"/>
</dbReference>
<dbReference type="NCBIfam" id="TIGR00756">
    <property type="entry name" value="PPR"/>
    <property type="match status" value="1"/>
</dbReference>
<comment type="similarity">
    <text evidence="1">Belongs to the PPR family. P subfamily.</text>
</comment>
<dbReference type="PANTHER" id="PTHR47933">
    <property type="entry name" value="PENTATRICOPEPTIDE REPEAT-CONTAINING PROTEIN 1, MITOCHONDRIAL"/>
    <property type="match status" value="1"/>
</dbReference>
<comment type="caution">
    <text evidence="4">The sequence shown here is derived from an EMBL/GenBank/DDBJ whole genome shotgun (WGS) entry which is preliminary data.</text>
</comment>
<protein>
    <recommendedName>
        <fullName evidence="6">Pentatricopeptide repeat-containing protein</fullName>
    </recommendedName>
</protein>
<keyword evidence="2" id="KW-0677">Repeat</keyword>
<feature type="repeat" description="PPR" evidence="3">
    <location>
        <begin position="9"/>
        <end position="43"/>
    </location>
</feature>
<dbReference type="EMBL" id="JBBPBN010000024">
    <property type="protein sequence ID" value="KAK9009498.1"/>
    <property type="molecule type" value="Genomic_DNA"/>
</dbReference>
<name>A0ABR2R969_9ROSI</name>
<gene>
    <name evidence="4" type="ORF">V6N11_036030</name>
</gene>
<evidence type="ECO:0000256" key="1">
    <source>
        <dbReference type="ARBA" id="ARBA00007626"/>
    </source>
</evidence>
<dbReference type="PANTHER" id="PTHR47933:SF10">
    <property type="entry name" value="OS03G0162900 PROTEIN"/>
    <property type="match status" value="1"/>
</dbReference>
<evidence type="ECO:0000256" key="3">
    <source>
        <dbReference type="PROSITE-ProRule" id="PRU00708"/>
    </source>
</evidence>
<dbReference type="Proteomes" id="UP001396334">
    <property type="component" value="Unassembled WGS sequence"/>
</dbReference>
<evidence type="ECO:0000313" key="4">
    <source>
        <dbReference type="EMBL" id="KAK9009498.1"/>
    </source>
</evidence>
<dbReference type="InterPro" id="IPR011990">
    <property type="entry name" value="TPR-like_helical_dom_sf"/>
</dbReference>
<evidence type="ECO:0008006" key="6">
    <source>
        <dbReference type="Google" id="ProtNLM"/>
    </source>
</evidence>
<evidence type="ECO:0000313" key="5">
    <source>
        <dbReference type="Proteomes" id="UP001396334"/>
    </source>
</evidence>
<accession>A0ABR2R969</accession>
<evidence type="ECO:0000256" key="2">
    <source>
        <dbReference type="ARBA" id="ARBA00022737"/>
    </source>
</evidence>
<dbReference type="Gene3D" id="1.25.40.10">
    <property type="entry name" value="Tetratricopeptide repeat domain"/>
    <property type="match status" value="1"/>
</dbReference>
<keyword evidence="5" id="KW-1185">Reference proteome</keyword>
<dbReference type="InterPro" id="IPR051240">
    <property type="entry name" value="Mito_RNA-Proc/Resp"/>
</dbReference>
<dbReference type="Pfam" id="PF13041">
    <property type="entry name" value="PPR_2"/>
    <property type="match status" value="1"/>
</dbReference>
<organism evidence="4 5">
    <name type="scientific">Hibiscus sabdariffa</name>
    <name type="common">roselle</name>
    <dbReference type="NCBI Taxonomy" id="183260"/>
    <lineage>
        <taxon>Eukaryota</taxon>
        <taxon>Viridiplantae</taxon>
        <taxon>Streptophyta</taxon>
        <taxon>Embryophyta</taxon>
        <taxon>Tracheophyta</taxon>
        <taxon>Spermatophyta</taxon>
        <taxon>Magnoliopsida</taxon>
        <taxon>eudicotyledons</taxon>
        <taxon>Gunneridae</taxon>
        <taxon>Pentapetalae</taxon>
        <taxon>rosids</taxon>
        <taxon>malvids</taxon>
        <taxon>Malvales</taxon>
        <taxon>Malvaceae</taxon>
        <taxon>Malvoideae</taxon>
        <taxon>Hibiscus</taxon>
    </lineage>
</organism>
<proteinExistence type="inferred from homology"/>